<name>G2HZY5_KOMMN</name>
<protein>
    <submittedName>
        <fullName evidence="2">Uncharacterized protein</fullName>
    </submittedName>
</protein>
<dbReference type="HOGENOM" id="CLU_1545604_0_0_5"/>
<dbReference type="Proteomes" id="UP000009044">
    <property type="component" value="Chromosome"/>
</dbReference>
<dbReference type="KEGG" id="gxy:GLX_18310"/>
<evidence type="ECO:0000256" key="1">
    <source>
        <dbReference type="SAM" id="MobiDB-lite"/>
    </source>
</evidence>
<sequence>MAQRRKGGMGELPFAPLPRARRARRRPSRPDATPPPVSSALPQPDLFATPAATGRRLTYLDNAALGLARVNMRGWRPDVGPDSYLYHVTQHDEMETIEARGTVVFSPRAPLVLTERPGVAPWLANMMEVMEPDGVSGHSGEILVVFRVKRFLIDELLESDPDRTRRYGVSFFLLTGLTRSE</sequence>
<reference evidence="3" key="1">
    <citation type="journal article" date="2011" name="J. Bacteriol.">
        <title>Complete genome sequence of NBRC 3288, a unique cellulose-nonproducing strain of Gluconacetobacter xylinus isolated from vinegar.</title>
        <authorList>
            <person name="Ogino H."/>
            <person name="Azuma Y."/>
            <person name="Hosoyama A."/>
            <person name="Nakazawa H."/>
            <person name="Matsutani M."/>
            <person name="Hasegawa A."/>
            <person name="Otsuyama K."/>
            <person name="Matsushita K."/>
            <person name="Fujita N."/>
            <person name="Shirai M."/>
        </authorList>
    </citation>
    <scope>NUCLEOTIDE SEQUENCE [LARGE SCALE GENOMIC DNA]</scope>
    <source>
        <strain evidence="3">NBRC 3288 / BCRC 11682 / LMG 1693</strain>
    </source>
</reference>
<dbReference type="PATRIC" id="fig|634177.7.peg.2083"/>
<dbReference type="STRING" id="634177.GLX_18310"/>
<evidence type="ECO:0000313" key="2">
    <source>
        <dbReference type="EMBL" id="BAK84243.1"/>
    </source>
</evidence>
<dbReference type="AlphaFoldDB" id="G2HZY5"/>
<organism evidence="2 3">
    <name type="scientific">Komagataeibacter medellinensis (strain NBRC 3288 / BCRC 11682 / LMG 1693 / Kondo 51)</name>
    <name type="common">Gluconacetobacter medellinensis</name>
    <dbReference type="NCBI Taxonomy" id="634177"/>
    <lineage>
        <taxon>Bacteria</taxon>
        <taxon>Pseudomonadati</taxon>
        <taxon>Pseudomonadota</taxon>
        <taxon>Alphaproteobacteria</taxon>
        <taxon>Acetobacterales</taxon>
        <taxon>Acetobacteraceae</taxon>
        <taxon>Komagataeibacter</taxon>
    </lineage>
</organism>
<evidence type="ECO:0000313" key="3">
    <source>
        <dbReference type="Proteomes" id="UP000009044"/>
    </source>
</evidence>
<proteinExistence type="predicted"/>
<gene>
    <name evidence="2" type="ordered locus">GLX_18310</name>
</gene>
<accession>G2HZY5</accession>
<dbReference type="EMBL" id="AP012159">
    <property type="protein sequence ID" value="BAK84243.1"/>
    <property type="molecule type" value="Genomic_DNA"/>
</dbReference>
<feature type="region of interest" description="Disordered" evidence="1">
    <location>
        <begin position="1"/>
        <end position="45"/>
    </location>
</feature>